<dbReference type="InterPro" id="IPR027417">
    <property type="entry name" value="P-loop_NTPase"/>
</dbReference>
<dbReference type="Proteomes" id="UP000595197">
    <property type="component" value="Plasmid pTT6-1"/>
</dbReference>
<dbReference type="PANTHER" id="PTHR34383">
    <property type="entry name" value="POLYPHOSPHATE:AMP PHOSPHOTRANSFERASE-RELATED"/>
    <property type="match status" value="1"/>
</dbReference>
<keyword evidence="3" id="KW-1185">Reference proteome</keyword>
<dbReference type="EMBL" id="CP067421">
    <property type="protein sequence ID" value="QQP92925.1"/>
    <property type="molecule type" value="Genomic_DNA"/>
</dbReference>
<accession>A0ABX7BH54</accession>
<organism evidence="2 3">
    <name type="scientific">Skermanella cutis</name>
    <dbReference type="NCBI Taxonomy" id="2775420"/>
    <lineage>
        <taxon>Bacteria</taxon>
        <taxon>Pseudomonadati</taxon>
        <taxon>Pseudomonadota</taxon>
        <taxon>Alphaproteobacteria</taxon>
        <taxon>Rhodospirillales</taxon>
        <taxon>Azospirillaceae</taxon>
        <taxon>Skermanella</taxon>
    </lineage>
</organism>
<dbReference type="InterPro" id="IPR022488">
    <property type="entry name" value="PPK2-related"/>
</dbReference>
<dbReference type="NCBIfam" id="TIGR03708">
    <property type="entry name" value="poly_P_AMP_trns"/>
    <property type="match status" value="1"/>
</dbReference>
<reference evidence="2" key="1">
    <citation type="submission" date="2021-02" db="EMBL/GenBank/DDBJ databases">
        <title>Skermanella TT6 skin isolate.</title>
        <authorList>
            <person name="Lee K."/>
            <person name="Ganzorig M."/>
        </authorList>
    </citation>
    <scope>NUCLEOTIDE SEQUENCE</scope>
    <source>
        <strain evidence="2">TT6</strain>
    </source>
</reference>
<evidence type="ECO:0000313" key="3">
    <source>
        <dbReference type="Proteomes" id="UP000595197"/>
    </source>
</evidence>
<geneLocation type="plasmid" evidence="2 3">
    <name>pTT6-1</name>
</geneLocation>
<dbReference type="Gene3D" id="3.40.50.300">
    <property type="entry name" value="P-loop containing nucleotide triphosphate hydrolases"/>
    <property type="match status" value="2"/>
</dbReference>
<name>A0ABX7BH54_9PROT</name>
<proteinExistence type="predicted"/>
<dbReference type="Pfam" id="PF03976">
    <property type="entry name" value="PPK2"/>
    <property type="match status" value="2"/>
</dbReference>
<sequence>MFDVAEIGSTLAKEDYKARMPDLRARLLEAQFHLRRKDVPVLIAVAGDDRIGCEELIDRLNEWLDARYLDTQVFEEETEEERQRPRFWRYWMALPPRGRAAIFFGGLALDAIADRYLGRIDSDGFAARMEHVRTFERAIVADGMLLVKIWLHLPRQELRRRLKRKDSGWQLEQRDWIIFKHYDEIKPLCERYLQETSAGGAAWTVVESTDARHRDLRAAEHLLAAFTARLDEADAAPATRTAEALKPAARPVDVLGSLDLSRRIAEEDYRDRLEDQQRRLHKLSLRARREGLSSVLAFEGWDSAGKGGAIRRLVWSMKAANCRVVPVAAPTDEERARHYLWRFWRHLPHAGKMLIFDRSWYGRVLVERVEGFARPEEWRRAYDEINDFERQLTDHGSLLLKFWLHIDKDEQLRRFEERANTPRKRYKITEEDYRNRERWDDYLMAVNEMVARTGSTGAPWVLVPANDKRAARIQVLTAVCDGLDRLL</sequence>
<protein>
    <submittedName>
        <fullName evidence="2">Polyphosphate:AMP phosphotransferase</fullName>
    </submittedName>
</protein>
<evidence type="ECO:0000313" key="2">
    <source>
        <dbReference type="EMBL" id="QQP92925.1"/>
    </source>
</evidence>
<dbReference type="RefSeq" id="WP_201082204.1">
    <property type="nucleotide sequence ID" value="NZ_CP067421.1"/>
</dbReference>
<feature type="domain" description="Polyphosphate kinase-2-related" evidence="1">
    <location>
        <begin position="11"/>
        <end position="228"/>
    </location>
</feature>
<dbReference type="InterPro" id="IPR022489">
    <property type="entry name" value="PolyP_AMP_Tfrase"/>
</dbReference>
<evidence type="ECO:0000259" key="1">
    <source>
        <dbReference type="Pfam" id="PF03976"/>
    </source>
</evidence>
<dbReference type="SUPFAM" id="SSF52540">
    <property type="entry name" value="P-loop containing nucleoside triphosphate hydrolases"/>
    <property type="match status" value="1"/>
</dbReference>
<gene>
    <name evidence="2" type="primary">pap</name>
    <name evidence="2" type="ORF">IGS68_31300</name>
</gene>
<dbReference type="PANTHER" id="PTHR34383:SF3">
    <property type="entry name" value="POLYPHOSPHATE:AMP PHOSPHOTRANSFERASE"/>
    <property type="match status" value="1"/>
</dbReference>
<feature type="domain" description="Polyphosphate kinase-2-related" evidence="1">
    <location>
        <begin position="265"/>
        <end position="483"/>
    </location>
</feature>
<keyword evidence="2" id="KW-0614">Plasmid</keyword>